<evidence type="ECO:0000313" key="1">
    <source>
        <dbReference type="EMBL" id="MBZ5714823.1"/>
    </source>
</evidence>
<reference evidence="1" key="1">
    <citation type="submission" date="2021-08" db="EMBL/GenBank/DDBJ databases">
        <authorList>
            <person name="Stevens D.C."/>
        </authorList>
    </citation>
    <scope>NUCLEOTIDE SEQUENCE</scope>
    <source>
        <strain evidence="1">DSM 53165</strain>
    </source>
</reference>
<dbReference type="Proteomes" id="UP001139031">
    <property type="component" value="Unassembled WGS sequence"/>
</dbReference>
<organism evidence="1 2">
    <name type="scientific">Nannocystis pusilla</name>
    <dbReference type="NCBI Taxonomy" id="889268"/>
    <lineage>
        <taxon>Bacteria</taxon>
        <taxon>Pseudomonadati</taxon>
        <taxon>Myxococcota</taxon>
        <taxon>Polyangia</taxon>
        <taxon>Nannocystales</taxon>
        <taxon>Nannocystaceae</taxon>
        <taxon>Nannocystis</taxon>
    </lineage>
</organism>
<feature type="non-terminal residue" evidence="1">
    <location>
        <position position="672"/>
    </location>
</feature>
<dbReference type="EMBL" id="JAIRAU010000052">
    <property type="protein sequence ID" value="MBZ5714823.1"/>
    <property type="molecule type" value="Genomic_DNA"/>
</dbReference>
<name>A0ABS7U2T0_9BACT</name>
<keyword evidence="2" id="KW-1185">Reference proteome</keyword>
<sequence>MTASPRDVRFEPADESLPLPERLRAALADPATRAAGLLLLQTRLTATGEPEALAELAALLPTSLAGLAPALHLRLAALYRTLWTWREEHVLPDWRAVDPEPAVARAWLQLELAALPGGFAAREADAHDLAALRGLAGAALLDPATLLPIVCGHPRDDVRREGLRLLRECLHAGLCAPALAAEQIVALLAGGDAALRRDALRELAEPWACAFPCPRGLLLPRLADDDEDVACAAVRVAAARDLGADLRALAEDDSAGPRVRAEALARGMAGCERDALPAWLALACRDLLLFGPACLQALRALHRRAVFVGDDELPAVLELATGDHTLDLAELAALCFTARKPLLRRLAAVPADDPRWPRLLPLLCALDSDEVPQRLHALLAAAGDRSLRRQILRELGPRGDHTSEAVVLAHLELEPSASLAALRWRGGAAAIAALSEGLGLHDEAGVRPHLCDVAGEAAALLWHLVDADAPVRARLRARLNFAALPTAILRDLEHPPARIDLELLFAGLPEPVSVRALERLGRVGGAAELPLARELLARIVSEIVAGVLVERDGQPLRIEPSPLRASEAERQLPGLALQAVRRLGERLHARGAVRPACLLAAADAADAGARVLADLLLDLDAGPLDPESRAIVLRALASLPGRQIRRHLHRHLRDPDPRVRAAAVTCLSRHVP</sequence>
<evidence type="ECO:0000313" key="2">
    <source>
        <dbReference type="Proteomes" id="UP001139031"/>
    </source>
</evidence>
<gene>
    <name evidence="1" type="ORF">K7C98_36795</name>
</gene>
<comment type="caution">
    <text evidence="1">The sequence shown here is derived from an EMBL/GenBank/DDBJ whole genome shotgun (WGS) entry which is preliminary data.</text>
</comment>
<protein>
    <recommendedName>
        <fullName evidence="3">HEAT repeat domain-containing protein</fullName>
    </recommendedName>
</protein>
<proteinExistence type="predicted"/>
<accession>A0ABS7U2T0</accession>
<dbReference type="SUPFAM" id="SSF48371">
    <property type="entry name" value="ARM repeat"/>
    <property type="match status" value="1"/>
</dbReference>
<evidence type="ECO:0008006" key="3">
    <source>
        <dbReference type="Google" id="ProtNLM"/>
    </source>
</evidence>
<dbReference type="InterPro" id="IPR016024">
    <property type="entry name" value="ARM-type_fold"/>
</dbReference>